<feature type="region of interest" description="Disordered" evidence="1">
    <location>
        <begin position="313"/>
        <end position="333"/>
    </location>
</feature>
<dbReference type="Proteomes" id="UP000703269">
    <property type="component" value="Unassembled WGS sequence"/>
</dbReference>
<feature type="compositionally biased region" description="Low complexity" evidence="1">
    <location>
        <begin position="241"/>
        <end position="301"/>
    </location>
</feature>
<protein>
    <submittedName>
        <fullName evidence="2">Uncharacterized protein</fullName>
    </submittedName>
</protein>
<evidence type="ECO:0000313" key="3">
    <source>
        <dbReference type="Proteomes" id="UP000703269"/>
    </source>
</evidence>
<keyword evidence="3" id="KW-1185">Reference proteome</keyword>
<proteinExistence type="predicted"/>
<organism evidence="2 3">
    <name type="scientific">Phanerochaete sordida</name>
    <dbReference type="NCBI Taxonomy" id="48140"/>
    <lineage>
        <taxon>Eukaryota</taxon>
        <taxon>Fungi</taxon>
        <taxon>Dikarya</taxon>
        <taxon>Basidiomycota</taxon>
        <taxon>Agaricomycotina</taxon>
        <taxon>Agaricomycetes</taxon>
        <taxon>Polyporales</taxon>
        <taxon>Phanerochaetaceae</taxon>
        <taxon>Phanerochaete</taxon>
    </lineage>
</organism>
<accession>A0A9P3GSK8</accession>
<reference evidence="2 3" key="1">
    <citation type="submission" date="2021-08" db="EMBL/GenBank/DDBJ databases">
        <title>Draft Genome Sequence of Phanerochaete sordida strain YK-624.</title>
        <authorList>
            <person name="Mori T."/>
            <person name="Dohra H."/>
            <person name="Suzuki T."/>
            <person name="Kawagishi H."/>
            <person name="Hirai H."/>
        </authorList>
    </citation>
    <scope>NUCLEOTIDE SEQUENCE [LARGE SCALE GENOMIC DNA]</scope>
    <source>
        <strain evidence="2 3">YK-624</strain>
    </source>
</reference>
<feature type="region of interest" description="Disordered" evidence="1">
    <location>
        <begin position="231"/>
        <end position="301"/>
    </location>
</feature>
<dbReference type="AlphaFoldDB" id="A0A9P3GSK8"/>
<dbReference type="OrthoDB" id="3270804at2759"/>
<evidence type="ECO:0000313" key="2">
    <source>
        <dbReference type="EMBL" id="GJF00763.1"/>
    </source>
</evidence>
<comment type="caution">
    <text evidence="2">The sequence shown here is derived from an EMBL/GenBank/DDBJ whole genome shotgun (WGS) entry which is preliminary data.</text>
</comment>
<feature type="region of interest" description="Disordered" evidence="1">
    <location>
        <begin position="1"/>
        <end position="113"/>
    </location>
</feature>
<name>A0A9P3GSK8_9APHY</name>
<evidence type="ECO:0000256" key="1">
    <source>
        <dbReference type="SAM" id="MobiDB-lite"/>
    </source>
</evidence>
<sequence length="394" mass="40871">MQYKVNESEEEAWMKVDTDGGPSRPSRDPPSSQATSPPSSSQATSPPSSSQATSPPSSSQPAPSPSSSQASPSTSASRTAPTSSDAVPPSSSQPMGNRPAQAAGGTPSTSRAPPEVWTQLELINRQFEVSEHAPMPPQPVLEIMEGWYSIFIGRYVGCFTSSEIVTAFTSGWSGNSSKKHGSYHDMYFAWKSACTQGRVHGKMSPQSIVPYIVSDKEAQQRLDQLLAQVEDMSMSEDEDQPVTSTAAPTAAPAAPTAAPAAPTAAPAPTAVPAASRAPPAASKDAPAAPNDAPAAPNDAPVAPTAVPLAFASDASSSSSMPTPTPTPVAPSRVAPVPPAWVVVRGLRPGVYYDRDAYMAARGSSRSAWAFPAPTAEAADDLYIQHFASCHTLPC</sequence>
<dbReference type="EMBL" id="BPQB01000197">
    <property type="protein sequence ID" value="GJF00763.1"/>
    <property type="molecule type" value="Genomic_DNA"/>
</dbReference>
<gene>
    <name evidence="2" type="ORF">PsYK624_170640</name>
</gene>
<feature type="compositionally biased region" description="Low complexity" evidence="1">
    <location>
        <begin position="19"/>
        <end position="84"/>
    </location>
</feature>